<keyword evidence="2" id="KW-0812">Transmembrane</keyword>
<evidence type="ECO:0000313" key="4">
    <source>
        <dbReference type="Proteomes" id="UP000073492"/>
    </source>
</evidence>
<feature type="compositionally biased region" description="Acidic residues" evidence="1">
    <location>
        <begin position="17"/>
        <end position="28"/>
    </location>
</feature>
<organism evidence="3 4">
    <name type="scientific">Pseudocercospora musae</name>
    <dbReference type="NCBI Taxonomy" id="113226"/>
    <lineage>
        <taxon>Eukaryota</taxon>
        <taxon>Fungi</taxon>
        <taxon>Dikarya</taxon>
        <taxon>Ascomycota</taxon>
        <taxon>Pezizomycotina</taxon>
        <taxon>Dothideomycetes</taxon>
        <taxon>Dothideomycetidae</taxon>
        <taxon>Mycosphaerellales</taxon>
        <taxon>Mycosphaerellaceae</taxon>
        <taxon>Pseudocercospora</taxon>
    </lineage>
</organism>
<dbReference type="Proteomes" id="UP000073492">
    <property type="component" value="Unassembled WGS sequence"/>
</dbReference>
<feature type="transmembrane region" description="Helical" evidence="2">
    <location>
        <begin position="158"/>
        <end position="180"/>
    </location>
</feature>
<evidence type="ECO:0000256" key="2">
    <source>
        <dbReference type="SAM" id="Phobius"/>
    </source>
</evidence>
<feature type="compositionally biased region" description="Basic and acidic residues" evidence="1">
    <location>
        <begin position="62"/>
        <end position="71"/>
    </location>
</feature>
<accession>A0A139GT80</accession>
<dbReference type="AlphaFoldDB" id="A0A139GT80"/>
<feature type="compositionally biased region" description="Polar residues" evidence="1">
    <location>
        <begin position="1"/>
        <end position="13"/>
    </location>
</feature>
<comment type="caution">
    <text evidence="3">The sequence shown here is derived from an EMBL/GenBank/DDBJ whole genome shotgun (WGS) entry which is preliminary data.</text>
</comment>
<keyword evidence="4" id="KW-1185">Reference proteome</keyword>
<evidence type="ECO:0000313" key="3">
    <source>
        <dbReference type="EMBL" id="KXS93403.1"/>
    </source>
</evidence>
<proteinExistence type="predicted"/>
<evidence type="ECO:0000256" key="1">
    <source>
        <dbReference type="SAM" id="MobiDB-lite"/>
    </source>
</evidence>
<name>A0A139GT80_9PEZI</name>
<feature type="region of interest" description="Disordered" evidence="1">
    <location>
        <begin position="1"/>
        <end position="100"/>
    </location>
</feature>
<sequence>MAENTSIHRSLSNELGYDSEDGLDDDDVTDHGDRSVNTTGPSLDDSDSDSQHSELLDQESQTLRDEQDFTHQYEPNADSIEVSGQAETPRPHQTRQRRRSFSRFTLLEEQPTSQNFRYEPHNAGQASIQALRMELKHQKGYFDQQVWFKLSEFDSTGAASFIFSALLIILSFMSGLKLMIKHSKQNCLMSRCSNQECLLNRSSSQLCQHSAKNYRTTDAPLQAIFKSGVPELPGRISTAPNDPIFKPGVPTAPKSVMEMQPNITAKPTFITTLLEDKNTGRRLTASAAAILKDNNTGFSFTTSVAAILKGNNTDLSFTISAAAILKDTTADFSFTISVAAILKDTTADFSFTISAAAIMKGNNSDFSFTTSVAPILKGNNTDFSFTISIAAILKDTTTDFSFTTSVPTHVEATEMRSIRELMVYECISCTIQRKSKICLCTAMRTVRIVLNDFELRFGIAFSILFASE</sequence>
<reference evidence="3 4" key="1">
    <citation type="submission" date="2015-07" db="EMBL/GenBank/DDBJ databases">
        <title>Comparative genomics of the Sigatoka disease complex on banana suggests a link between parallel evolutionary changes in Pseudocercospora fijiensis and Pseudocercospora eumusae and increased virulence on the banana host.</title>
        <authorList>
            <person name="Chang T.-C."/>
            <person name="Salvucci A."/>
            <person name="Crous P.W."/>
            <person name="Stergiopoulos I."/>
        </authorList>
    </citation>
    <scope>NUCLEOTIDE SEQUENCE [LARGE SCALE GENOMIC DNA]</scope>
    <source>
        <strain evidence="3 4">CBS 116634</strain>
    </source>
</reference>
<protein>
    <submittedName>
        <fullName evidence="3">Uncharacterized protein</fullName>
    </submittedName>
</protein>
<keyword evidence="2" id="KW-0472">Membrane</keyword>
<gene>
    <name evidence="3" type="ORF">AC579_2651</name>
</gene>
<dbReference type="EMBL" id="LFZO01001371">
    <property type="protein sequence ID" value="KXS93403.1"/>
    <property type="molecule type" value="Genomic_DNA"/>
</dbReference>
<keyword evidence="2" id="KW-1133">Transmembrane helix</keyword>